<feature type="region of interest" description="Disordered" evidence="1">
    <location>
        <begin position="167"/>
        <end position="223"/>
    </location>
</feature>
<name>A0A087T821_STEMI</name>
<dbReference type="Proteomes" id="UP000054359">
    <property type="component" value="Unassembled WGS sequence"/>
</dbReference>
<protein>
    <submittedName>
        <fullName evidence="2">Uncharacterized protein</fullName>
    </submittedName>
</protein>
<dbReference type="EMBL" id="KK113885">
    <property type="protein sequence ID" value="KFM61260.1"/>
    <property type="molecule type" value="Genomic_DNA"/>
</dbReference>
<feature type="non-terminal residue" evidence="2">
    <location>
        <position position="441"/>
    </location>
</feature>
<proteinExistence type="predicted"/>
<accession>A0A087T821</accession>
<dbReference type="OrthoDB" id="10255632at2759"/>
<feature type="compositionally biased region" description="Low complexity" evidence="1">
    <location>
        <begin position="204"/>
        <end position="220"/>
    </location>
</feature>
<organism evidence="2 3">
    <name type="scientific">Stegodyphus mimosarum</name>
    <name type="common">African social velvet spider</name>
    <dbReference type="NCBI Taxonomy" id="407821"/>
    <lineage>
        <taxon>Eukaryota</taxon>
        <taxon>Metazoa</taxon>
        <taxon>Ecdysozoa</taxon>
        <taxon>Arthropoda</taxon>
        <taxon>Chelicerata</taxon>
        <taxon>Arachnida</taxon>
        <taxon>Araneae</taxon>
        <taxon>Araneomorphae</taxon>
        <taxon>Entelegynae</taxon>
        <taxon>Eresoidea</taxon>
        <taxon>Eresidae</taxon>
        <taxon>Stegodyphus</taxon>
    </lineage>
</organism>
<evidence type="ECO:0000256" key="1">
    <source>
        <dbReference type="SAM" id="MobiDB-lite"/>
    </source>
</evidence>
<evidence type="ECO:0000313" key="3">
    <source>
        <dbReference type="Proteomes" id="UP000054359"/>
    </source>
</evidence>
<keyword evidence="3" id="KW-1185">Reference proteome</keyword>
<evidence type="ECO:0000313" key="2">
    <source>
        <dbReference type="EMBL" id="KFM61260.1"/>
    </source>
</evidence>
<reference evidence="2 3" key="1">
    <citation type="submission" date="2013-11" db="EMBL/GenBank/DDBJ databases">
        <title>Genome sequencing of Stegodyphus mimosarum.</title>
        <authorList>
            <person name="Bechsgaard J."/>
        </authorList>
    </citation>
    <scope>NUCLEOTIDE SEQUENCE [LARGE SCALE GENOMIC DNA]</scope>
</reference>
<feature type="region of interest" description="Disordered" evidence="1">
    <location>
        <begin position="105"/>
        <end position="133"/>
    </location>
</feature>
<sequence>MKIKPNFSVEYQICPSIKSCYQMSNVRKSKKASFNCSTPCNKTVTRSTGAHHSSRHEKCRAPIKRETLPSHIKKDLTSKPSFQFSIKDSPVLNLSNSEDELVFESPKKDTVFQTESKSTRKRSSRREKVKKKSGDEYKFFKSRNFNLQVTSASDIWNLALLDTPKKERKPLKSRAGKTGPVKSIKPRRKTGAVKSESNCPQKTSNISSDVSGKSSKSDNNPILPSEIIYEDNNSSKASCDFKSNDFLRPRIFIESSRSSPRDPFIPEINLTDNSEHDLLFPPNETFSSSDSRTEDPLLHTVSELCEDVTAVVITESINDPKDLAIPEMKLKEFIAELKDIKQLLHHTLPYPIYADLCRLLAILLMNQSSDKMSYNETLLSVGFLLSETCSVTLRSIHITNLLSFKVWEESEEKKSMLNSLKAVNLPIDVQMQNILNTIPKG</sequence>
<feature type="compositionally biased region" description="Basic residues" evidence="1">
    <location>
        <begin position="119"/>
        <end position="131"/>
    </location>
</feature>
<gene>
    <name evidence="2" type="ORF">X975_02992</name>
</gene>
<dbReference type="AlphaFoldDB" id="A0A087T821"/>